<dbReference type="AlphaFoldDB" id="A0A1M5SPU1"/>
<feature type="transmembrane region" description="Helical" evidence="1">
    <location>
        <begin position="9"/>
        <end position="31"/>
    </location>
</feature>
<sequence length="142" mass="16504">MNIKWNTKAVLYSIIALILVIGGFLVVPKFLGEKGEPVEFTLVERDEIPEKILDVMQKYVDEERALACKIQDKIYVIATRGERKDYGVEIEKIEMVKDEDKVTMKVYSVYKKPENSHPYIVVETNLKELPDRVELISRVEEE</sequence>
<evidence type="ECO:0000313" key="2">
    <source>
        <dbReference type="EMBL" id="SHH39993.1"/>
    </source>
</evidence>
<keyword evidence="3" id="KW-1185">Reference proteome</keyword>
<dbReference type="STRING" id="1123350.SAMN02744040_01830"/>
<dbReference type="OrthoDB" id="422698at2"/>
<evidence type="ECO:0000313" key="3">
    <source>
        <dbReference type="Proteomes" id="UP000242520"/>
    </source>
</evidence>
<dbReference type="RefSeq" id="WP_072725741.1">
    <property type="nucleotide sequence ID" value="NZ_FQXH01000022.1"/>
</dbReference>
<keyword evidence="1" id="KW-1133">Transmembrane helix</keyword>
<name>A0A1M5SPU1_9FIRM</name>
<accession>A0A1M5SPU1</accession>
<dbReference type="EMBL" id="FQXH01000022">
    <property type="protein sequence ID" value="SHH39993.1"/>
    <property type="molecule type" value="Genomic_DNA"/>
</dbReference>
<keyword evidence="1" id="KW-0472">Membrane</keyword>
<keyword evidence="1" id="KW-0812">Transmembrane</keyword>
<proteinExistence type="predicted"/>
<evidence type="ECO:0008006" key="4">
    <source>
        <dbReference type="Google" id="ProtNLM"/>
    </source>
</evidence>
<evidence type="ECO:0000256" key="1">
    <source>
        <dbReference type="SAM" id="Phobius"/>
    </source>
</evidence>
<organism evidence="2 3">
    <name type="scientific">Tepidibacter thalassicus DSM 15285</name>
    <dbReference type="NCBI Taxonomy" id="1123350"/>
    <lineage>
        <taxon>Bacteria</taxon>
        <taxon>Bacillati</taxon>
        <taxon>Bacillota</taxon>
        <taxon>Clostridia</taxon>
        <taxon>Peptostreptococcales</taxon>
        <taxon>Peptostreptococcaceae</taxon>
        <taxon>Tepidibacter</taxon>
    </lineage>
</organism>
<dbReference type="Proteomes" id="UP000242520">
    <property type="component" value="Unassembled WGS sequence"/>
</dbReference>
<reference evidence="3" key="1">
    <citation type="submission" date="2016-11" db="EMBL/GenBank/DDBJ databases">
        <authorList>
            <person name="Varghese N."/>
            <person name="Submissions S."/>
        </authorList>
    </citation>
    <scope>NUCLEOTIDE SEQUENCE [LARGE SCALE GENOMIC DNA]</scope>
    <source>
        <strain evidence="3">DSM 15285</strain>
    </source>
</reference>
<protein>
    <recommendedName>
        <fullName evidence="4">PrcB C-terminal</fullName>
    </recommendedName>
</protein>
<gene>
    <name evidence="2" type="ORF">SAMN02744040_01830</name>
</gene>